<dbReference type="PANTHER" id="PTHR12419:SF7">
    <property type="entry name" value="OTU DOMAIN-CONTAINING PROTEIN 3"/>
    <property type="match status" value="1"/>
</dbReference>
<dbReference type="PROSITE" id="PS50802">
    <property type="entry name" value="OTU"/>
    <property type="match status" value="1"/>
</dbReference>
<dbReference type="GO" id="GO:0016579">
    <property type="term" value="P:protein deubiquitination"/>
    <property type="evidence" value="ECO:0007669"/>
    <property type="project" value="TreeGrafter"/>
</dbReference>
<keyword evidence="3" id="KW-1185">Reference proteome</keyword>
<dbReference type="GO" id="GO:0004843">
    <property type="term" value="F:cysteine-type deubiquitinase activity"/>
    <property type="evidence" value="ECO:0007669"/>
    <property type="project" value="TreeGrafter"/>
</dbReference>
<name>A0A820FHH7_9BILA</name>
<feature type="non-terminal residue" evidence="2">
    <location>
        <position position="1"/>
    </location>
</feature>
<dbReference type="EMBL" id="CAJOBG010009255">
    <property type="protein sequence ID" value="CAF4262245.1"/>
    <property type="molecule type" value="Genomic_DNA"/>
</dbReference>
<dbReference type="SUPFAM" id="SSF54001">
    <property type="entry name" value="Cysteine proteinases"/>
    <property type="match status" value="1"/>
</dbReference>
<comment type="caution">
    <text evidence="2">The sequence shown here is derived from an EMBL/GenBank/DDBJ whole genome shotgun (WGS) entry which is preliminary data.</text>
</comment>
<dbReference type="Proteomes" id="UP000663866">
    <property type="component" value="Unassembled WGS sequence"/>
</dbReference>
<dbReference type="InterPro" id="IPR003323">
    <property type="entry name" value="OTU_dom"/>
</dbReference>
<dbReference type="AlphaFoldDB" id="A0A820FHH7"/>
<reference evidence="2" key="1">
    <citation type="submission" date="2021-02" db="EMBL/GenBank/DDBJ databases">
        <authorList>
            <person name="Nowell W R."/>
        </authorList>
    </citation>
    <scope>NUCLEOTIDE SEQUENCE</scope>
</reference>
<dbReference type="Gene3D" id="3.90.70.80">
    <property type="match status" value="1"/>
</dbReference>
<evidence type="ECO:0000259" key="1">
    <source>
        <dbReference type="PROSITE" id="PS50802"/>
    </source>
</evidence>
<organism evidence="2 3">
    <name type="scientific">Rotaria magnacalcarata</name>
    <dbReference type="NCBI Taxonomy" id="392030"/>
    <lineage>
        <taxon>Eukaryota</taxon>
        <taxon>Metazoa</taxon>
        <taxon>Spiralia</taxon>
        <taxon>Gnathifera</taxon>
        <taxon>Rotifera</taxon>
        <taxon>Eurotatoria</taxon>
        <taxon>Bdelloidea</taxon>
        <taxon>Philodinida</taxon>
        <taxon>Philodinidae</taxon>
        <taxon>Rotaria</taxon>
    </lineage>
</organism>
<feature type="domain" description="OTU" evidence="1">
    <location>
        <begin position="1"/>
        <end position="103"/>
    </location>
</feature>
<evidence type="ECO:0000313" key="3">
    <source>
        <dbReference type="Proteomes" id="UP000663866"/>
    </source>
</evidence>
<evidence type="ECO:0000313" key="2">
    <source>
        <dbReference type="EMBL" id="CAF4262245.1"/>
    </source>
</evidence>
<dbReference type="InterPro" id="IPR038765">
    <property type="entry name" value="Papain-like_cys_pep_sf"/>
</dbReference>
<accession>A0A820FHH7</accession>
<dbReference type="Pfam" id="PF02338">
    <property type="entry name" value="OTU"/>
    <property type="match status" value="1"/>
</dbReference>
<dbReference type="InterPro" id="IPR050704">
    <property type="entry name" value="Peptidase_C85-like"/>
</dbReference>
<proteinExistence type="predicted"/>
<protein>
    <recommendedName>
        <fullName evidence="1">OTU domain-containing protein</fullName>
    </recommendedName>
</protein>
<gene>
    <name evidence="2" type="ORF">OVN521_LOCUS29626</name>
</gene>
<sequence length="119" mass="13864">HERDHKVIRSQAIKYLTENKSEFSQFIDQTYATIDNYIKQMTKHGTYADHIAITATAVIINKNIIIHELHKKPILVPGSDFIDSQLHICYYPNKLHYDSVLCIDNNLAFLPFQDLLNTY</sequence>
<dbReference type="PANTHER" id="PTHR12419">
    <property type="entry name" value="OTU DOMAIN CONTAINING PROTEIN"/>
    <property type="match status" value="1"/>
</dbReference>